<dbReference type="AlphaFoldDB" id="A0AAV7HQ69"/>
<name>A0AAV7HQ69_DENCH</name>
<proteinExistence type="predicted"/>
<sequence>MFGGWVEIWLQLEAKQKSGVSHRPGKSPTLVDDQAEVWRDIPYSNLVHLFSVEAQIGDHTSTKIFLAKGDRPAAQYKGLKKPHKVAKEEISLPNDLVMKVPKKSNRACCPPTEFLTVYEFSLQAGLRFPPPPELIDISATCGVNLSQFFCRVMSIIISKWLDIRTRDPSKSWNNWNLLEKWRKLEDLPNPLHVRAKDLLKMLNPHDVDTLDYEICYLRKYIDNEYLFKVRLSTQIPSKRLGNDSDPQPSKKKMVEKTLTIIGKGRHSSPSKSHIPEYVLKYQCVRR</sequence>
<dbReference type="EMBL" id="JAGFBR010000001">
    <property type="protein sequence ID" value="KAH0470602.1"/>
    <property type="molecule type" value="Genomic_DNA"/>
</dbReference>
<comment type="caution">
    <text evidence="1">The sequence shown here is derived from an EMBL/GenBank/DDBJ whole genome shotgun (WGS) entry which is preliminary data.</text>
</comment>
<protein>
    <submittedName>
        <fullName evidence="1">Uncharacterized protein</fullName>
    </submittedName>
</protein>
<evidence type="ECO:0000313" key="1">
    <source>
        <dbReference type="EMBL" id="KAH0470602.1"/>
    </source>
</evidence>
<gene>
    <name evidence="1" type="ORF">IEQ34_000325</name>
</gene>
<keyword evidence="2" id="KW-1185">Reference proteome</keyword>
<evidence type="ECO:0000313" key="2">
    <source>
        <dbReference type="Proteomes" id="UP000775213"/>
    </source>
</evidence>
<reference evidence="1 2" key="1">
    <citation type="journal article" date="2021" name="Hortic Res">
        <title>Chromosome-scale assembly of the Dendrobium chrysotoxum genome enhances the understanding of orchid evolution.</title>
        <authorList>
            <person name="Zhang Y."/>
            <person name="Zhang G.Q."/>
            <person name="Zhang D."/>
            <person name="Liu X.D."/>
            <person name="Xu X.Y."/>
            <person name="Sun W.H."/>
            <person name="Yu X."/>
            <person name="Zhu X."/>
            <person name="Wang Z.W."/>
            <person name="Zhao X."/>
            <person name="Zhong W.Y."/>
            <person name="Chen H."/>
            <person name="Yin W.L."/>
            <person name="Huang T."/>
            <person name="Niu S.C."/>
            <person name="Liu Z.J."/>
        </authorList>
    </citation>
    <scope>NUCLEOTIDE SEQUENCE [LARGE SCALE GENOMIC DNA]</scope>
    <source>
        <strain evidence="1">Lindl</strain>
    </source>
</reference>
<dbReference type="Proteomes" id="UP000775213">
    <property type="component" value="Unassembled WGS sequence"/>
</dbReference>
<organism evidence="1 2">
    <name type="scientific">Dendrobium chrysotoxum</name>
    <name type="common">Orchid</name>
    <dbReference type="NCBI Taxonomy" id="161865"/>
    <lineage>
        <taxon>Eukaryota</taxon>
        <taxon>Viridiplantae</taxon>
        <taxon>Streptophyta</taxon>
        <taxon>Embryophyta</taxon>
        <taxon>Tracheophyta</taxon>
        <taxon>Spermatophyta</taxon>
        <taxon>Magnoliopsida</taxon>
        <taxon>Liliopsida</taxon>
        <taxon>Asparagales</taxon>
        <taxon>Orchidaceae</taxon>
        <taxon>Epidendroideae</taxon>
        <taxon>Malaxideae</taxon>
        <taxon>Dendrobiinae</taxon>
        <taxon>Dendrobium</taxon>
    </lineage>
</organism>
<accession>A0AAV7HQ69</accession>